<keyword evidence="1" id="KW-0472">Membrane</keyword>
<organism evidence="2 3">
    <name type="scientific">Allorhodopirellula solitaria</name>
    <dbReference type="NCBI Taxonomy" id="2527987"/>
    <lineage>
        <taxon>Bacteria</taxon>
        <taxon>Pseudomonadati</taxon>
        <taxon>Planctomycetota</taxon>
        <taxon>Planctomycetia</taxon>
        <taxon>Pirellulales</taxon>
        <taxon>Pirellulaceae</taxon>
        <taxon>Allorhodopirellula</taxon>
    </lineage>
</organism>
<proteinExistence type="predicted"/>
<dbReference type="Proteomes" id="UP000318053">
    <property type="component" value="Unassembled WGS sequence"/>
</dbReference>
<comment type="caution">
    <text evidence="2">The sequence shown here is derived from an EMBL/GenBank/DDBJ whole genome shotgun (WGS) entry which is preliminary data.</text>
</comment>
<keyword evidence="1" id="KW-1133">Transmembrane helix</keyword>
<sequence>MPDTSAFEKIGSLLLSLFALAFGLLMIYLYYVALMAMVELVRGVKDIERNTRPD</sequence>
<gene>
    <name evidence="2" type="ORF">CA85_48560</name>
</gene>
<protein>
    <submittedName>
        <fullName evidence="2">Uncharacterized protein</fullName>
    </submittedName>
</protein>
<keyword evidence="3" id="KW-1185">Reference proteome</keyword>
<dbReference type="RefSeq" id="WP_186775146.1">
    <property type="nucleotide sequence ID" value="NZ_SJPK01000023.1"/>
</dbReference>
<feature type="transmembrane region" description="Helical" evidence="1">
    <location>
        <begin position="12"/>
        <end position="33"/>
    </location>
</feature>
<dbReference type="AlphaFoldDB" id="A0A5C5X0D7"/>
<accession>A0A5C5X0D7</accession>
<evidence type="ECO:0000313" key="2">
    <source>
        <dbReference type="EMBL" id="TWT55662.1"/>
    </source>
</evidence>
<reference evidence="2 3" key="1">
    <citation type="submission" date="2019-02" db="EMBL/GenBank/DDBJ databases">
        <title>Deep-cultivation of Planctomycetes and their phenomic and genomic characterization uncovers novel biology.</title>
        <authorList>
            <person name="Wiegand S."/>
            <person name="Jogler M."/>
            <person name="Boedeker C."/>
            <person name="Pinto D."/>
            <person name="Vollmers J."/>
            <person name="Rivas-Marin E."/>
            <person name="Kohn T."/>
            <person name="Peeters S.H."/>
            <person name="Heuer A."/>
            <person name="Rast P."/>
            <person name="Oberbeckmann S."/>
            <person name="Bunk B."/>
            <person name="Jeske O."/>
            <person name="Meyerdierks A."/>
            <person name="Storesund J.E."/>
            <person name="Kallscheuer N."/>
            <person name="Luecker S."/>
            <person name="Lage O.M."/>
            <person name="Pohl T."/>
            <person name="Merkel B.J."/>
            <person name="Hornburger P."/>
            <person name="Mueller R.-W."/>
            <person name="Bruemmer F."/>
            <person name="Labrenz M."/>
            <person name="Spormann A.M."/>
            <person name="Op Den Camp H."/>
            <person name="Overmann J."/>
            <person name="Amann R."/>
            <person name="Jetten M.S.M."/>
            <person name="Mascher T."/>
            <person name="Medema M.H."/>
            <person name="Devos D.P."/>
            <person name="Kaster A.-K."/>
            <person name="Ovreas L."/>
            <person name="Rohde M."/>
            <person name="Galperin M.Y."/>
            <person name="Jogler C."/>
        </authorList>
    </citation>
    <scope>NUCLEOTIDE SEQUENCE [LARGE SCALE GENOMIC DNA]</scope>
    <source>
        <strain evidence="2 3">CA85</strain>
    </source>
</reference>
<evidence type="ECO:0000313" key="3">
    <source>
        <dbReference type="Proteomes" id="UP000318053"/>
    </source>
</evidence>
<name>A0A5C5X0D7_9BACT</name>
<evidence type="ECO:0000256" key="1">
    <source>
        <dbReference type="SAM" id="Phobius"/>
    </source>
</evidence>
<dbReference type="EMBL" id="SJPK01000023">
    <property type="protein sequence ID" value="TWT55662.1"/>
    <property type="molecule type" value="Genomic_DNA"/>
</dbReference>
<keyword evidence="1" id="KW-0812">Transmembrane</keyword>